<feature type="transmembrane region" description="Helical" evidence="12">
    <location>
        <begin position="509"/>
        <end position="527"/>
    </location>
</feature>
<dbReference type="FunFam" id="3.40.50.300:FF:000479">
    <property type="entry name" value="Multidrug resistance protein 1A"/>
    <property type="match status" value="3"/>
</dbReference>
<feature type="transmembrane region" description="Helical" evidence="12">
    <location>
        <begin position="1570"/>
        <end position="1590"/>
    </location>
</feature>
<evidence type="ECO:0000256" key="4">
    <source>
        <dbReference type="ARBA" id="ARBA00022692"/>
    </source>
</evidence>
<dbReference type="Proteomes" id="UP000596742">
    <property type="component" value="Unassembled WGS sequence"/>
</dbReference>
<evidence type="ECO:0000313" key="16">
    <source>
        <dbReference type="Proteomes" id="UP000596742"/>
    </source>
</evidence>
<dbReference type="OrthoDB" id="6500128at2759"/>
<feature type="transmembrane region" description="Helical" evidence="12">
    <location>
        <begin position="407"/>
        <end position="427"/>
    </location>
</feature>
<gene>
    <name evidence="15" type="ORF">MGAL_10B029233</name>
</gene>
<proteinExistence type="inferred from homology"/>
<name>A0A8B6HGQ8_MYTGA</name>
<dbReference type="GO" id="GO:0016887">
    <property type="term" value="F:ATP hydrolysis activity"/>
    <property type="evidence" value="ECO:0007669"/>
    <property type="project" value="InterPro"/>
</dbReference>
<dbReference type="PROSITE" id="PS50893">
    <property type="entry name" value="ABC_TRANSPORTER_2"/>
    <property type="match status" value="4"/>
</dbReference>
<dbReference type="SUPFAM" id="SSF90123">
    <property type="entry name" value="ABC transporter transmembrane region"/>
    <property type="match status" value="3"/>
</dbReference>
<evidence type="ECO:0000256" key="8">
    <source>
        <dbReference type="ARBA" id="ARBA00022967"/>
    </source>
</evidence>
<sequence length="1986" mass="220670">QDKNYVAVGKTNHYDDSNKKVVIIVIYELIYKAFTFLSNMGVVSQEPVLFATTIADNIKYGRINVTQAEIEQAGKMANAHDFIKQLPKGYETLVGDRGAQLSGGQKQRIAIARALVRNPKILLLDEATSALDNESEGIVQKALEKAQEGRTTIVIAHRLSTIRNADVIYAIDQGVIKESGTHDELMEKKGLYHQLVMLQAKHLDKSEEVVEELEHEFFANDEEIGEKDSLIRPRTFSTSSLRKHKPQSQISVISTYSDKEDDEKEESEDIPTVPMKKILKMNGPEWHLIMIGIIVSILAGAFQPMFAIILSEFLKVFTIQDDEEAKSTSEINYSTMLLLSLINMPTSVKVFGRAGGNLTTRLRKLAFKSLVWQDVEYFDDHRNTVGSLITKLSSDATLVQGATGSKIGVTLEALTTISVALGISFYYSWKLTLVTLGFMPFMIATGIVHSKILTGFARGDKNSLDQAGKLFSEVVDNVRTVVSLTREETFIGLFNGHIKHVYVSSRKRAVLNGIVYGISNSIMYFAYAGAFTYGSYLVQQGELEFHLVFRVFGAIIFGGMHVGRTLSNSMDFKKGQLAAGRLFQVIERTPKIDAQEDKGDKPEKIDGDIELSKVMFHYPARPDVQVLKGLTIKVKQGETIALVGTSGCGKSTTVQLLERFYDPKEGKVMLDGRNVKDLNINWLRSQIGIVSQEPVLFDTSIAENIAYGDTSRNVPMTEIIEVARSANIHTFIESLPHGYETNVGDKGTQLSGGQKQRVAIARALVKNPKILLLDEATSALDTESERIVQEALDKAQQGRTCLVIAHRLSTIRNSNKIAIIHKGEVVELGNHAELMAFKGIYYKLIKLNPSQNKTGQSGFTVLKHWFLFNRIVIVVDPCLPIIFLKRILCNFHTNWFSVINFILEFDLNLCRTLYVQALGFKYAGKNIQLYLNRYNVLNPYTVCIRIAKDYAFWFSMIGVGAIITGFLAVTLWTLAAERQIKTIRQLFFTSVMRQEIGWFDTHESGELSTRFSEDMHVILDGIGDKVATMIQWMTTFIAAFIIAFLSGWKLSLASVAFCPVLVVVGAFMTRWLQTISRKEAQSYASAGAVAEEVFLSIRTVMAFNGQTRECERYNENLKDANSQAIRKGIVTGLGQSVFWFFVYSAFAVAFWYGIYLIRNGEAGFEAGETLTIFMGVMIGSMSLGQAFPTLEVIGNARGAAQKVFEIIDQKSEIDFSSKEGRILEKVEGNIGFKNLYFRYPARPDVQVLRGLSLDVRKGQTVALVGSSGCGKSTGIQLLQRFYNPEQGEIYLDGENIKELNVNWLRKQIGVVSQEPVLFATTIAENIRYGRIDVTQADIEQACKMANAHDFIKHLPEGFETLVGDRGAQLSGGQKQRIAIARALVRNPKILLLDEATSALDNESEGIVQKALEKAQEGRTTIVIAHRLSTIRNADVIYAIDQGVIKESGTHDELMVKKGLYHQLVMLQMNTRMTKHHDKSEAEETFVTFGTAGGNLTTRFRKLAFKSIVWQDVKFFDDPRNTVGSLTTRLSSDAALVQGATGSKIGVTLEAMATILVALSISFYYSWKLTLVTLGFLPLMIVTGIVQSKILTGFARGDKDSLDHAGKNTNILSEAIDNIRTVASLTREETFVKVLVSRSLSSRKSSRKRSLVNGFVYGLSNSIMFFAYAGAFTYGSYLVQTGELEFHLVFRVFIAIIIGGMYAGRTLSMSMDFKKGQIAAARLFDIIERKPNIDAQEEKGDKLDNIEGDIEFTNVKFRYPTRPDVQVLKGLTIRAKPGETVALVGTSGCGKSTTVQLLERFYDPEDGRVTLDGTNTKDLNINWLRSKIGIVSQEPVLFDASIAGNIAYGDTSRTVPMPEIIEAARSANIHTFIEKLPHGYDTNVGDKGTQLSGGQKQRVAIARALVRNPKILLLDEATSALDTESERVVQEALDKAQQGRTCFVIAHRLSTIKNSNKIAIIHKGEVVELGNHAELIAFKGIYYKLKQ</sequence>
<feature type="domain" description="ABC transporter" evidence="13">
    <location>
        <begin position="1230"/>
        <end position="1466"/>
    </location>
</feature>
<protein>
    <submittedName>
        <fullName evidence="15">ATP-binding cassette, subfamily B (MDR/TAP), member 1</fullName>
        <ecNumber evidence="15">3.6.3.44</ecNumber>
    </submittedName>
</protein>
<feature type="transmembrane region" description="Helical" evidence="12">
    <location>
        <begin position="547"/>
        <end position="566"/>
    </location>
</feature>
<evidence type="ECO:0000256" key="6">
    <source>
        <dbReference type="ARBA" id="ARBA00022741"/>
    </source>
</evidence>
<dbReference type="InterPro" id="IPR017871">
    <property type="entry name" value="ABC_transporter-like_CS"/>
</dbReference>
<dbReference type="PROSITE" id="PS50929">
    <property type="entry name" value="ABC_TM1F"/>
    <property type="match status" value="3"/>
</dbReference>
<keyword evidence="15" id="KW-0378">Hydrolase</keyword>
<dbReference type="PANTHER" id="PTHR43394:SF27">
    <property type="entry name" value="ATP-DEPENDENT TRANSLOCASE ABCB1-LIKE"/>
    <property type="match status" value="1"/>
</dbReference>
<feature type="transmembrane region" description="Helical" evidence="12">
    <location>
        <begin position="433"/>
        <end position="453"/>
    </location>
</feature>
<dbReference type="SUPFAM" id="SSF52540">
    <property type="entry name" value="P-loop containing nucleoside triphosphate hydrolases"/>
    <property type="match status" value="4"/>
</dbReference>
<evidence type="ECO:0000256" key="12">
    <source>
        <dbReference type="SAM" id="Phobius"/>
    </source>
</evidence>
<evidence type="ECO:0000256" key="1">
    <source>
        <dbReference type="ARBA" id="ARBA00004141"/>
    </source>
</evidence>
<feature type="transmembrane region" description="Helical" evidence="12">
    <location>
        <begin position="1052"/>
        <end position="1072"/>
    </location>
</feature>
<evidence type="ECO:0000256" key="9">
    <source>
        <dbReference type="ARBA" id="ARBA00022989"/>
    </source>
</evidence>
<feature type="transmembrane region" description="Helical" evidence="12">
    <location>
        <begin position="950"/>
        <end position="975"/>
    </location>
</feature>
<feature type="domain" description="ABC transporter" evidence="13">
    <location>
        <begin position="3"/>
        <end position="198"/>
    </location>
</feature>
<evidence type="ECO:0000259" key="13">
    <source>
        <dbReference type="PROSITE" id="PS50893"/>
    </source>
</evidence>
<feature type="domain" description="ABC transporter" evidence="13">
    <location>
        <begin position="1749"/>
        <end position="1986"/>
    </location>
</feature>
<dbReference type="FunFam" id="3.40.50.300:FF:000604">
    <property type="entry name" value="ABC transporter B family member 28"/>
    <property type="match status" value="1"/>
</dbReference>
<dbReference type="CDD" id="cd03249">
    <property type="entry name" value="ABC_MTABC3_MDL1_MDL2"/>
    <property type="match status" value="3"/>
</dbReference>
<feature type="transmembrane region" description="Helical" evidence="12">
    <location>
        <begin position="1169"/>
        <end position="1187"/>
    </location>
</feature>
<feature type="domain" description="ABC transmembrane type-1" evidence="14">
    <location>
        <begin position="1488"/>
        <end position="1714"/>
    </location>
</feature>
<comment type="subcellular location">
    <subcellularLocation>
        <location evidence="1">Membrane</location>
        <topology evidence="1">Multi-pass membrane protein</topology>
    </subcellularLocation>
</comment>
<feature type="transmembrane region" description="Helical" evidence="12">
    <location>
        <begin position="1685"/>
        <end position="1703"/>
    </location>
</feature>
<dbReference type="InterPro" id="IPR003439">
    <property type="entry name" value="ABC_transporter-like_ATP-bd"/>
</dbReference>
<dbReference type="GO" id="GO:0015421">
    <property type="term" value="F:ABC-type oligopeptide transporter activity"/>
    <property type="evidence" value="ECO:0007669"/>
    <property type="project" value="TreeGrafter"/>
</dbReference>
<dbReference type="NCBIfam" id="NF007739">
    <property type="entry name" value="PRK10419.1"/>
    <property type="match status" value="4"/>
</dbReference>
<dbReference type="Pfam" id="PF00664">
    <property type="entry name" value="ABC_membrane"/>
    <property type="match status" value="3"/>
</dbReference>
<dbReference type="InterPro" id="IPR011527">
    <property type="entry name" value="ABC1_TM_dom"/>
</dbReference>
<dbReference type="CDD" id="cd18578">
    <property type="entry name" value="ABC_6TM_Pgp_ABCB1_D2_like"/>
    <property type="match status" value="2"/>
</dbReference>
<evidence type="ECO:0000256" key="2">
    <source>
        <dbReference type="ARBA" id="ARBA00007577"/>
    </source>
</evidence>
<feature type="domain" description="ABC transmembrane type-1" evidence="14">
    <location>
        <begin position="291"/>
        <end position="574"/>
    </location>
</feature>
<dbReference type="EMBL" id="UYJE01009990">
    <property type="protein sequence ID" value="VDI78582.1"/>
    <property type="molecule type" value="Genomic_DNA"/>
</dbReference>
<dbReference type="InterPro" id="IPR039421">
    <property type="entry name" value="Type_1_exporter"/>
</dbReference>
<feature type="non-terminal residue" evidence="15">
    <location>
        <position position="1986"/>
    </location>
</feature>
<evidence type="ECO:0000259" key="14">
    <source>
        <dbReference type="PROSITE" id="PS50929"/>
    </source>
</evidence>
<dbReference type="InterPro" id="IPR003593">
    <property type="entry name" value="AAA+_ATPase"/>
</dbReference>
<keyword evidence="8" id="KW-1278">Translocase</keyword>
<dbReference type="SMART" id="SM00382">
    <property type="entry name" value="AAA"/>
    <property type="match status" value="4"/>
</dbReference>
<dbReference type="Gene3D" id="3.40.50.300">
    <property type="entry name" value="P-loop containing nucleotide triphosphate hydrolases"/>
    <property type="match status" value="4"/>
</dbReference>
<keyword evidence="16" id="KW-1185">Reference proteome</keyword>
<feature type="transmembrane region" description="Helical" evidence="12">
    <location>
        <begin position="1650"/>
        <end position="1673"/>
    </location>
</feature>
<feature type="non-terminal residue" evidence="15">
    <location>
        <position position="1"/>
    </location>
</feature>
<dbReference type="PANTHER" id="PTHR43394">
    <property type="entry name" value="ATP-DEPENDENT PERMEASE MDL1, MITOCHONDRIAL"/>
    <property type="match status" value="1"/>
</dbReference>
<dbReference type="CDD" id="cd18577">
    <property type="entry name" value="ABC_6TM_Pgp_ABCB1_D1_like"/>
    <property type="match status" value="1"/>
</dbReference>
<dbReference type="GO" id="GO:0005524">
    <property type="term" value="F:ATP binding"/>
    <property type="evidence" value="ECO:0007669"/>
    <property type="project" value="UniProtKB-KW"/>
</dbReference>
<comment type="similarity">
    <text evidence="2">Belongs to the ABC transporter superfamily. ABCB family. Multidrug resistance exporter (TC 3.A.1.201) subfamily.</text>
</comment>
<evidence type="ECO:0000256" key="10">
    <source>
        <dbReference type="ARBA" id="ARBA00023136"/>
    </source>
</evidence>
<keyword evidence="4 12" id="KW-0812">Transmembrane</keyword>
<dbReference type="Pfam" id="PF00005">
    <property type="entry name" value="ABC_tran"/>
    <property type="match status" value="4"/>
</dbReference>
<dbReference type="Gene3D" id="1.20.1560.10">
    <property type="entry name" value="ABC transporter type 1, transmembrane domain"/>
    <property type="match status" value="3"/>
</dbReference>
<comment type="caution">
    <text evidence="15">The sequence shown here is derived from an EMBL/GenBank/DDBJ whole genome shotgun (WGS) entry which is preliminary data.</text>
</comment>
<evidence type="ECO:0000256" key="5">
    <source>
        <dbReference type="ARBA" id="ARBA00022737"/>
    </source>
</evidence>
<feature type="domain" description="ABC transmembrane type-1" evidence="14">
    <location>
        <begin position="950"/>
        <end position="1195"/>
    </location>
</feature>
<dbReference type="PROSITE" id="PS00211">
    <property type="entry name" value="ABC_TRANSPORTER_1"/>
    <property type="match status" value="4"/>
</dbReference>
<keyword evidence="3" id="KW-0813">Transport</keyword>
<feature type="transmembrane region" description="Helical" evidence="12">
    <location>
        <begin position="1026"/>
        <end position="1046"/>
    </location>
</feature>
<organism evidence="15 16">
    <name type="scientific">Mytilus galloprovincialis</name>
    <name type="common">Mediterranean mussel</name>
    <dbReference type="NCBI Taxonomy" id="29158"/>
    <lineage>
        <taxon>Eukaryota</taxon>
        <taxon>Metazoa</taxon>
        <taxon>Spiralia</taxon>
        <taxon>Lophotrochozoa</taxon>
        <taxon>Mollusca</taxon>
        <taxon>Bivalvia</taxon>
        <taxon>Autobranchia</taxon>
        <taxon>Pteriomorphia</taxon>
        <taxon>Mytilida</taxon>
        <taxon>Mytiloidea</taxon>
        <taxon>Mytilidae</taxon>
        <taxon>Mytilinae</taxon>
        <taxon>Mytilus</taxon>
    </lineage>
</organism>
<keyword evidence="10 12" id="KW-0472">Membrane</keyword>
<keyword evidence="5" id="KW-0677">Repeat</keyword>
<keyword evidence="7 15" id="KW-0067">ATP-binding</keyword>
<dbReference type="NCBIfam" id="NF010167">
    <property type="entry name" value="PRK13648.1"/>
    <property type="match status" value="4"/>
</dbReference>
<dbReference type="InterPro" id="IPR027417">
    <property type="entry name" value="P-loop_NTPase"/>
</dbReference>
<keyword evidence="9 12" id="KW-1133">Transmembrane helix</keyword>
<feature type="transmembrane region" description="Helical" evidence="12">
    <location>
        <begin position="1136"/>
        <end position="1157"/>
    </location>
</feature>
<keyword evidence="6" id="KW-0547">Nucleotide-binding</keyword>
<dbReference type="InterPro" id="IPR036640">
    <property type="entry name" value="ABC1_TM_sf"/>
</dbReference>
<dbReference type="GO" id="GO:0090374">
    <property type="term" value="P:oligopeptide export from mitochondrion"/>
    <property type="evidence" value="ECO:0007669"/>
    <property type="project" value="TreeGrafter"/>
</dbReference>
<evidence type="ECO:0000256" key="7">
    <source>
        <dbReference type="ARBA" id="ARBA00022840"/>
    </source>
</evidence>
<reference evidence="15" key="1">
    <citation type="submission" date="2018-11" db="EMBL/GenBank/DDBJ databases">
        <authorList>
            <person name="Alioto T."/>
            <person name="Alioto T."/>
        </authorList>
    </citation>
    <scope>NUCLEOTIDE SEQUENCE</scope>
</reference>
<dbReference type="GO" id="GO:0005743">
    <property type="term" value="C:mitochondrial inner membrane"/>
    <property type="evidence" value="ECO:0007669"/>
    <property type="project" value="TreeGrafter"/>
</dbReference>
<evidence type="ECO:0000256" key="11">
    <source>
        <dbReference type="ARBA" id="ARBA00023180"/>
    </source>
</evidence>
<accession>A0A8B6HGQ8</accession>
<keyword evidence="11" id="KW-0325">Glycoprotein</keyword>
<feature type="transmembrane region" description="Helical" evidence="12">
    <location>
        <begin position="286"/>
        <end position="311"/>
    </location>
</feature>
<dbReference type="FunFam" id="1.20.1560.10:FF:000018">
    <property type="entry name" value="ATP-binding cassette subfamily B member 11"/>
    <property type="match status" value="1"/>
</dbReference>
<evidence type="ECO:0000256" key="3">
    <source>
        <dbReference type="ARBA" id="ARBA00022448"/>
    </source>
</evidence>
<dbReference type="EC" id="3.6.3.44" evidence="15"/>
<dbReference type="FunFam" id="1.20.1560.10:FF:000009">
    <property type="entry name" value="ABC transporter B family member 1"/>
    <property type="match status" value="1"/>
</dbReference>
<feature type="domain" description="ABC transporter" evidence="13">
    <location>
        <begin position="609"/>
        <end position="847"/>
    </location>
</feature>
<evidence type="ECO:0000313" key="15">
    <source>
        <dbReference type="EMBL" id="VDI78582.1"/>
    </source>
</evidence>